<evidence type="ECO:0000259" key="1">
    <source>
        <dbReference type="Pfam" id="PF00535"/>
    </source>
</evidence>
<dbReference type="Pfam" id="PF00535">
    <property type="entry name" value="Glycos_transf_2"/>
    <property type="match status" value="1"/>
</dbReference>
<dbReference type="Gene3D" id="3.90.550.10">
    <property type="entry name" value="Spore Coat Polysaccharide Biosynthesis Protein SpsA, Chain A"/>
    <property type="match status" value="1"/>
</dbReference>
<dbReference type="RefSeq" id="WP_289473704.1">
    <property type="nucleotide sequence ID" value="NZ_JAUCMN010000006.1"/>
</dbReference>
<gene>
    <name evidence="2" type="ORF">QUG93_09720</name>
</gene>
<evidence type="ECO:0000313" key="3">
    <source>
        <dbReference type="Proteomes" id="UP001236404"/>
    </source>
</evidence>
<keyword evidence="2" id="KW-0328">Glycosyltransferase</keyword>
<sequence>MTRLGQSSELPDTRRLVWHFVTVTFNSARDLRRHWPAVNLPPHSRWTVVDNASTDDSVEIARQLGATVISLPANVGFGAANNIGARSVQSQFIAFVNPDIEVVGSALDELAQNFEIDPGAVVAPQLLNVDRTPQPSGRNLPTLSSKIFNRLPGAESRDYQITANPGERRYISWAIGAAIAMTAETFDEIPWDDRFFVYYEDSDLGLRAWRSGHAVVLDGRVRWVHGWARETFRFNLAAWRLEVASMTKFYLRYPHLLLPVVFARLFHPERARIGRVVASEEAQA</sequence>
<dbReference type="EC" id="2.4.-.-" evidence="2"/>
<keyword evidence="2" id="KW-0808">Transferase</keyword>
<dbReference type="InterPro" id="IPR029044">
    <property type="entry name" value="Nucleotide-diphossugar_trans"/>
</dbReference>
<feature type="domain" description="Glycosyltransferase 2-like" evidence="1">
    <location>
        <begin position="21"/>
        <end position="141"/>
    </location>
</feature>
<dbReference type="Proteomes" id="UP001236404">
    <property type="component" value="Unassembled WGS sequence"/>
</dbReference>
<name>A0ABT7TSU9_9MICO</name>
<proteinExistence type="predicted"/>
<dbReference type="PANTHER" id="PTHR43179">
    <property type="entry name" value="RHAMNOSYLTRANSFERASE WBBL"/>
    <property type="match status" value="1"/>
</dbReference>
<dbReference type="PANTHER" id="PTHR43179:SF7">
    <property type="entry name" value="RHAMNOSYLTRANSFERASE WBBL"/>
    <property type="match status" value="1"/>
</dbReference>
<evidence type="ECO:0000313" key="2">
    <source>
        <dbReference type="EMBL" id="MDM7891962.1"/>
    </source>
</evidence>
<dbReference type="GO" id="GO:0016757">
    <property type="term" value="F:glycosyltransferase activity"/>
    <property type="evidence" value="ECO:0007669"/>
    <property type="project" value="UniProtKB-KW"/>
</dbReference>
<dbReference type="InterPro" id="IPR001173">
    <property type="entry name" value="Glyco_trans_2-like"/>
</dbReference>
<dbReference type="EMBL" id="JAUCMN010000006">
    <property type="protein sequence ID" value="MDM7891962.1"/>
    <property type="molecule type" value="Genomic_DNA"/>
</dbReference>
<protein>
    <submittedName>
        <fullName evidence="2">Glycosyltransferase</fullName>
        <ecNumber evidence="2">2.4.-.-</ecNumber>
    </submittedName>
</protein>
<keyword evidence="3" id="KW-1185">Reference proteome</keyword>
<accession>A0ABT7TSU9</accession>
<reference evidence="2 3" key="1">
    <citation type="submission" date="2023-06" db="EMBL/GenBank/DDBJ databases">
        <authorList>
            <person name="Feng G."/>
            <person name="Li J."/>
            <person name="Zhu H."/>
        </authorList>
    </citation>
    <scope>NUCLEOTIDE SEQUENCE [LARGE SCALE GENOMIC DNA]</scope>
    <source>
        <strain evidence="2 3">RHCKG28</strain>
    </source>
</reference>
<comment type="caution">
    <text evidence="2">The sequence shown here is derived from an EMBL/GenBank/DDBJ whole genome shotgun (WGS) entry which is preliminary data.</text>
</comment>
<organism evidence="2 3">
    <name type="scientific">Curtobacterium caseinilyticum</name>
    <dbReference type="NCBI Taxonomy" id="3055137"/>
    <lineage>
        <taxon>Bacteria</taxon>
        <taxon>Bacillati</taxon>
        <taxon>Actinomycetota</taxon>
        <taxon>Actinomycetes</taxon>
        <taxon>Micrococcales</taxon>
        <taxon>Microbacteriaceae</taxon>
        <taxon>Curtobacterium</taxon>
    </lineage>
</organism>
<dbReference type="SUPFAM" id="SSF53448">
    <property type="entry name" value="Nucleotide-diphospho-sugar transferases"/>
    <property type="match status" value="1"/>
</dbReference>